<sequence length="404" mass="43527">MVDLIKTLVVLAVLVVLLRRKVYLGTVMAVGSLLLALLYLTPPRAFLEGVYRALLAPRSLEMTAMLVFTMIMENVLRKTGTLKRMVASLAEILPDGRLIMAAMPAMIGLLPSPGGAVFSAPMVSEAAAGTEIDADQKAFINYWYRHIWEYVSPLYPGIILVSGLTGLHYASLSLANAPFALSVVGWGALFCFAGVGPVRIARERTAGRWKAFSAFLLAVAPILVTLVLVVVLRVNPVPAMGGVVVFLYLLHRYSPAKVWESLRESVSLKAVFLVLGIMVFQETLQVTGALDGVSRFFTSSGLPPILIIVAIPFLAGLMTGLTIAYVGITFPLLLPLMGGATPSLGLLALAFGSGFAGVMLSPLHLCLVLTREYFNADMAKVYHRLWVPSALVLAAAVIPLWLFR</sequence>
<dbReference type="PANTHER" id="PTHR39556:SF1">
    <property type="entry name" value="PROTEIN, PUTATIVE-RELATED"/>
    <property type="match status" value="1"/>
</dbReference>
<dbReference type="EMBL" id="JAHCVK010000005">
    <property type="protein sequence ID" value="MBT0653741.1"/>
    <property type="molecule type" value="Genomic_DNA"/>
</dbReference>
<keyword evidence="1" id="KW-0472">Membrane</keyword>
<reference evidence="2 3" key="1">
    <citation type="submission" date="2021-05" db="EMBL/GenBank/DDBJ databases">
        <title>The draft genome of Geobacter luticola JCM 17780.</title>
        <authorList>
            <person name="Xu Z."/>
            <person name="Masuda Y."/>
            <person name="Itoh H."/>
            <person name="Senoo K."/>
        </authorList>
    </citation>
    <scope>NUCLEOTIDE SEQUENCE [LARGE SCALE GENOMIC DNA]</scope>
    <source>
        <strain evidence="2 3">JCM 17780</strain>
    </source>
</reference>
<feature type="transmembrane region" description="Helical" evidence="1">
    <location>
        <begin position="304"/>
        <end position="334"/>
    </location>
</feature>
<feature type="transmembrane region" description="Helical" evidence="1">
    <location>
        <begin position="179"/>
        <end position="200"/>
    </location>
</feature>
<dbReference type="InterPro" id="IPR007294">
    <property type="entry name" value="DUF401"/>
</dbReference>
<evidence type="ECO:0000256" key="1">
    <source>
        <dbReference type="SAM" id="Phobius"/>
    </source>
</evidence>
<dbReference type="Pfam" id="PF04165">
    <property type="entry name" value="DUF401"/>
    <property type="match status" value="1"/>
</dbReference>
<dbReference type="RefSeq" id="WP_214175746.1">
    <property type="nucleotide sequence ID" value="NZ_JAHCVK010000005.1"/>
</dbReference>
<protein>
    <submittedName>
        <fullName evidence="2">DUF401 family protein</fullName>
    </submittedName>
</protein>
<comment type="caution">
    <text evidence="2">The sequence shown here is derived from an EMBL/GenBank/DDBJ whole genome shotgun (WGS) entry which is preliminary data.</text>
</comment>
<name>A0ABS5SEE7_9BACT</name>
<dbReference type="Proteomes" id="UP000756860">
    <property type="component" value="Unassembled WGS sequence"/>
</dbReference>
<keyword evidence="1" id="KW-1133">Transmembrane helix</keyword>
<keyword evidence="1" id="KW-0812">Transmembrane</keyword>
<gene>
    <name evidence="2" type="ORF">KI810_11790</name>
</gene>
<feature type="transmembrane region" description="Helical" evidence="1">
    <location>
        <begin position="22"/>
        <end position="40"/>
    </location>
</feature>
<feature type="transmembrane region" description="Helical" evidence="1">
    <location>
        <begin position="147"/>
        <end position="167"/>
    </location>
</feature>
<feature type="transmembrane region" description="Helical" evidence="1">
    <location>
        <begin position="385"/>
        <end position="403"/>
    </location>
</feature>
<proteinExistence type="predicted"/>
<feature type="transmembrane region" description="Helical" evidence="1">
    <location>
        <begin position="60"/>
        <end position="76"/>
    </location>
</feature>
<evidence type="ECO:0000313" key="3">
    <source>
        <dbReference type="Proteomes" id="UP000756860"/>
    </source>
</evidence>
<dbReference type="PANTHER" id="PTHR39556">
    <property type="entry name" value="PROTEIN, PUTATIVE-RELATED"/>
    <property type="match status" value="1"/>
</dbReference>
<organism evidence="2 3">
    <name type="scientific">Geomobilimonas luticola</name>
    <dbReference type="NCBI Taxonomy" id="1114878"/>
    <lineage>
        <taxon>Bacteria</taxon>
        <taxon>Pseudomonadati</taxon>
        <taxon>Thermodesulfobacteriota</taxon>
        <taxon>Desulfuromonadia</taxon>
        <taxon>Geobacterales</taxon>
        <taxon>Geobacteraceae</taxon>
        <taxon>Geomobilimonas</taxon>
    </lineage>
</organism>
<feature type="transmembrane region" description="Helical" evidence="1">
    <location>
        <begin position="212"/>
        <end position="231"/>
    </location>
</feature>
<accession>A0ABS5SEE7</accession>
<feature type="transmembrane region" description="Helical" evidence="1">
    <location>
        <begin position="237"/>
        <end position="254"/>
    </location>
</feature>
<evidence type="ECO:0000313" key="2">
    <source>
        <dbReference type="EMBL" id="MBT0653741.1"/>
    </source>
</evidence>
<feature type="transmembrane region" description="Helical" evidence="1">
    <location>
        <begin position="346"/>
        <end position="365"/>
    </location>
</feature>
<keyword evidence="3" id="KW-1185">Reference proteome</keyword>